<evidence type="ECO:0000256" key="5">
    <source>
        <dbReference type="ARBA" id="ARBA00022801"/>
    </source>
</evidence>
<evidence type="ECO:0000256" key="6">
    <source>
        <dbReference type="ARBA" id="ARBA00022884"/>
    </source>
</evidence>
<dbReference type="GO" id="GO:0016787">
    <property type="term" value="F:hydrolase activity"/>
    <property type="evidence" value="ECO:0007669"/>
    <property type="project" value="UniProtKB-KW"/>
</dbReference>
<dbReference type="GO" id="GO:0003729">
    <property type="term" value="F:mRNA binding"/>
    <property type="evidence" value="ECO:0007669"/>
    <property type="project" value="InterPro"/>
</dbReference>
<keyword evidence="3" id="KW-0540">Nuclease</keyword>
<evidence type="ECO:0000256" key="1">
    <source>
        <dbReference type="ARBA" id="ARBA00006620"/>
    </source>
</evidence>
<keyword evidence="7" id="KW-0346">Stress response</keyword>
<proteinExistence type="inferred from homology"/>
<protein>
    <submittedName>
        <fullName evidence="8">Toxin HicA</fullName>
    </submittedName>
</protein>
<comment type="caution">
    <text evidence="8">The sequence shown here is derived from an EMBL/GenBank/DDBJ whole genome shotgun (WGS) entry which is preliminary data.</text>
</comment>
<keyword evidence="2" id="KW-1277">Toxin-antitoxin system</keyword>
<evidence type="ECO:0000256" key="3">
    <source>
        <dbReference type="ARBA" id="ARBA00022722"/>
    </source>
</evidence>
<reference evidence="8 9" key="1">
    <citation type="submission" date="2014-07" db="EMBL/GenBank/DDBJ databases">
        <title>Chaperone-usher fimbriae in a diverse selection of Gallibacterium genomes.</title>
        <authorList>
            <person name="Kudirkiene E."/>
            <person name="Bager R.J."/>
            <person name="Johnson T.J."/>
            <person name="Bojesen A.M."/>
        </authorList>
    </citation>
    <scope>NUCLEOTIDE SEQUENCE [LARGE SCALE GENOMIC DNA]</scope>
    <source>
        <strain evidence="8 9">4895</strain>
    </source>
</reference>
<comment type="similarity">
    <text evidence="1">Belongs to the HicA mRNA interferase family.</text>
</comment>
<keyword evidence="6" id="KW-0694">RNA-binding</keyword>
<dbReference type="Gene3D" id="3.30.920.30">
    <property type="entry name" value="Hypothetical protein"/>
    <property type="match status" value="1"/>
</dbReference>
<dbReference type="AlphaFoldDB" id="A0A0A2ZVB5"/>
<dbReference type="SUPFAM" id="SSF54786">
    <property type="entry name" value="YcfA/nrd intein domain"/>
    <property type="match status" value="1"/>
</dbReference>
<dbReference type="GO" id="GO:0004519">
    <property type="term" value="F:endonuclease activity"/>
    <property type="evidence" value="ECO:0007669"/>
    <property type="project" value="UniProtKB-KW"/>
</dbReference>
<sequence>MHSRDLIKELKNAGCTFVRNGKGDHQIWQSPITGKTFPVPHPKQHVPIGTLRSIKKSAGLL</sequence>
<accession>A0A0A2ZVB5</accession>
<dbReference type="EMBL" id="JPJQ01000038">
    <property type="protein sequence ID" value="KGQ60996.1"/>
    <property type="molecule type" value="Genomic_DNA"/>
</dbReference>
<name>A0A0A2ZVB5_9PAST</name>
<gene>
    <name evidence="8" type="ORF">IO48_08595</name>
</gene>
<dbReference type="Proteomes" id="UP000030554">
    <property type="component" value="Unassembled WGS sequence"/>
</dbReference>
<keyword evidence="4" id="KW-0255">Endonuclease</keyword>
<dbReference type="InterPro" id="IPR038570">
    <property type="entry name" value="HicA_sf"/>
</dbReference>
<evidence type="ECO:0000256" key="2">
    <source>
        <dbReference type="ARBA" id="ARBA00022649"/>
    </source>
</evidence>
<evidence type="ECO:0000256" key="7">
    <source>
        <dbReference type="ARBA" id="ARBA00023016"/>
    </source>
</evidence>
<evidence type="ECO:0000256" key="4">
    <source>
        <dbReference type="ARBA" id="ARBA00022759"/>
    </source>
</evidence>
<dbReference type="Pfam" id="PF07927">
    <property type="entry name" value="HicA_toxin"/>
    <property type="match status" value="1"/>
</dbReference>
<dbReference type="RefSeq" id="WP_039153701.1">
    <property type="nucleotide sequence ID" value="NZ_JPJQ01000038.1"/>
</dbReference>
<evidence type="ECO:0000313" key="8">
    <source>
        <dbReference type="EMBL" id="KGQ60996.1"/>
    </source>
</evidence>
<evidence type="ECO:0000313" key="9">
    <source>
        <dbReference type="Proteomes" id="UP000030554"/>
    </source>
</evidence>
<organism evidence="8 9">
    <name type="scientific">Gallibacterium anatis 4895</name>
    <dbReference type="NCBI Taxonomy" id="1396510"/>
    <lineage>
        <taxon>Bacteria</taxon>
        <taxon>Pseudomonadati</taxon>
        <taxon>Pseudomonadota</taxon>
        <taxon>Gammaproteobacteria</taxon>
        <taxon>Pasteurellales</taxon>
        <taxon>Pasteurellaceae</taxon>
        <taxon>Gallibacterium</taxon>
    </lineage>
</organism>
<keyword evidence="5" id="KW-0378">Hydrolase</keyword>
<dbReference type="InterPro" id="IPR012933">
    <property type="entry name" value="HicA_mRNA_interferase"/>
</dbReference>